<evidence type="ECO:0000313" key="3">
    <source>
        <dbReference type="Proteomes" id="UP000470771"/>
    </source>
</evidence>
<comment type="caution">
    <text evidence="2">The sequence shown here is derived from an EMBL/GenBank/DDBJ whole genome shotgun (WGS) entry which is preliminary data.</text>
</comment>
<reference evidence="2 3" key="1">
    <citation type="submission" date="2019-12" db="EMBL/GenBank/DDBJ databases">
        <authorList>
            <person name="Zhao J."/>
        </authorList>
    </citation>
    <scope>NUCLEOTIDE SEQUENCE [LARGE SCALE GENOMIC DNA]</scope>
    <source>
        <strain evidence="2 3">S-15</strain>
    </source>
</reference>
<protein>
    <recommendedName>
        <fullName evidence="4">F0F1-ATPase subunit Ca2+/Mg2+ transporter</fullName>
    </recommendedName>
</protein>
<feature type="transmembrane region" description="Helical" evidence="1">
    <location>
        <begin position="12"/>
        <end position="33"/>
    </location>
</feature>
<proteinExistence type="predicted"/>
<gene>
    <name evidence="2" type="ORF">GQN54_02955</name>
</gene>
<keyword evidence="1" id="KW-1133">Transmembrane helix</keyword>
<dbReference type="InterPro" id="IPR032820">
    <property type="entry name" value="ATPase_put"/>
</dbReference>
<keyword evidence="1" id="KW-0472">Membrane</keyword>
<evidence type="ECO:0000313" key="2">
    <source>
        <dbReference type="EMBL" id="NBG65059.1"/>
    </source>
</evidence>
<keyword evidence="3" id="KW-1185">Reference proteome</keyword>
<keyword evidence="1" id="KW-0812">Transmembrane</keyword>
<name>A0A6N9NGU9_9FLAO</name>
<feature type="transmembrane region" description="Helical" evidence="1">
    <location>
        <begin position="45"/>
        <end position="65"/>
    </location>
</feature>
<evidence type="ECO:0000256" key="1">
    <source>
        <dbReference type="SAM" id="Phobius"/>
    </source>
</evidence>
<organism evidence="2 3">
    <name type="scientific">Acidiluteibacter ferrifornacis</name>
    <dbReference type="NCBI Taxonomy" id="2692424"/>
    <lineage>
        <taxon>Bacteria</taxon>
        <taxon>Pseudomonadati</taxon>
        <taxon>Bacteroidota</taxon>
        <taxon>Flavobacteriia</taxon>
        <taxon>Flavobacteriales</taxon>
        <taxon>Cryomorphaceae</taxon>
        <taxon>Acidiluteibacter</taxon>
    </lineage>
</organism>
<dbReference type="Proteomes" id="UP000470771">
    <property type="component" value="Unassembled WGS sequence"/>
</dbReference>
<accession>A0A6N9NGU9</accession>
<dbReference type="Pfam" id="PF09527">
    <property type="entry name" value="ATPase_gene1"/>
    <property type="match status" value="1"/>
</dbReference>
<dbReference type="EMBL" id="WWNE01000003">
    <property type="protein sequence ID" value="NBG65059.1"/>
    <property type="molecule type" value="Genomic_DNA"/>
</dbReference>
<dbReference type="AlphaFoldDB" id="A0A6N9NGU9"/>
<evidence type="ECO:0008006" key="4">
    <source>
        <dbReference type="Google" id="ProtNLM"/>
    </source>
</evidence>
<sequence>MIEKGKKKQPNDFIKYSGMATQMAITILAGVFGGQKLDAHLEMEAPVFTIIGSLLGVGAALYFLIKDFIRK</sequence>
<dbReference type="RefSeq" id="WP_160631791.1">
    <property type="nucleotide sequence ID" value="NZ_WWNE01000003.1"/>
</dbReference>